<evidence type="ECO:0000256" key="1">
    <source>
        <dbReference type="ARBA" id="ARBA00009437"/>
    </source>
</evidence>
<dbReference type="PRINTS" id="PR00039">
    <property type="entry name" value="HTHLYSR"/>
</dbReference>
<accession>A0AAP3GX64</accession>
<keyword evidence="3" id="KW-0238">DNA-binding</keyword>
<dbReference type="GO" id="GO:0003700">
    <property type="term" value="F:DNA-binding transcription factor activity"/>
    <property type="evidence" value="ECO:0007669"/>
    <property type="project" value="InterPro"/>
</dbReference>
<keyword evidence="2" id="KW-0805">Transcription regulation</keyword>
<dbReference type="InterPro" id="IPR036388">
    <property type="entry name" value="WH-like_DNA-bd_sf"/>
</dbReference>
<dbReference type="RefSeq" id="WP_006586015.1">
    <property type="nucleotide sequence ID" value="NZ_CABMGH010000048.1"/>
</dbReference>
<dbReference type="EMBL" id="JAKHLF010000010">
    <property type="protein sequence ID" value="MCZ3845114.1"/>
    <property type="molecule type" value="Genomic_DNA"/>
</dbReference>
<dbReference type="PANTHER" id="PTHR30419:SF8">
    <property type="entry name" value="NITROGEN ASSIMILATION TRANSCRIPTIONAL ACTIVATOR-RELATED"/>
    <property type="match status" value="1"/>
</dbReference>
<proteinExistence type="inferred from homology"/>
<dbReference type="Pfam" id="PF03466">
    <property type="entry name" value="LysR_substrate"/>
    <property type="match status" value="1"/>
</dbReference>
<evidence type="ECO:0000313" key="7">
    <source>
        <dbReference type="Proteomes" id="UP001213015"/>
    </source>
</evidence>
<dbReference type="Proteomes" id="UP001213015">
    <property type="component" value="Unassembled WGS sequence"/>
</dbReference>
<dbReference type="InterPro" id="IPR050950">
    <property type="entry name" value="HTH-type_LysR_regulators"/>
</dbReference>
<evidence type="ECO:0000259" key="5">
    <source>
        <dbReference type="PROSITE" id="PS50931"/>
    </source>
</evidence>
<dbReference type="PROSITE" id="PS50931">
    <property type="entry name" value="HTH_LYSR"/>
    <property type="match status" value="1"/>
</dbReference>
<dbReference type="GO" id="GO:0005829">
    <property type="term" value="C:cytosol"/>
    <property type="evidence" value="ECO:0007669"/>
    <property type="project" value="TreeGrafter"/>
</dbReference>
<dbReference type="GeneID" id="97458700"/>
<dbReference type="Gene3D" id="3.40.190.290">
    <property type="match status" value="1"/>
</dbReference>
<dbReference type="SUPFAM" id="SSF53850">
    <property type="entry name" value="Periplasmic binding protein-like II"/>
    <property type="match status" value="1"/>
</dbReference>
<organism evidence="6 7">
    <name type="scientific">Lactobacillus mulieris</name>
    <dbReference type="NCBI Taxonomy" id="2508708"/>
    <lineage>
        <taxon>Bacteria</taxon>
        <taxon>Bacillati</taxon>
        <taxon>Bacillota</taxon>
        <taxon>Bacilli</taxon>
        <taxon>Lactobacillales</taxon>
        <taxon>Lactobacillaceae</taxon>
        <taxon>Lactobacillus</taxon>
    </lineage>
</organism>
<comment type="similarity">
    <text evidence="1">Belongs to the LysR transcriptional regulatory family.</text>
</comment>
<protein>
    <submittedName>
        <fullName evidence="6">LysR family transcriptional regulator</fullName>
    </submittedName>
</protein>
<dbReference type="InterPro" id="IPR000847">
    <property type="entry name" value="LysR_HTH_N"/>
</dbReference>
<evidence type="ECO:0000256" key="4">
    <source>
        <dbReference type="ARBA" id="ARBA00023163"/>
    </source>
</evidence>
<sequence>MNLQDLKYFHELVNQKSYTKTADSFGVTQPTITAAIKRLETEFGTTFFIRDQSHKSVNVTNIGMQFDEHVKKILKEIEVAQTEINQHLSEDILFGLPPIIGDEYFPKIAGKLLKANILKHLNVQEHGSHELKQMLLDGQINIALLGTMQVANNPDLKLTVLKKFPMEIIVNKNHPLAKKKGIFFKDLENENFIDLTNDFIHSAALKQLKEANQINIKTIYNSPDVTIVKSLIEQGLGISLLTSLSIENNSNLVALPLLDKNQPEFILVAAARKNYLFKTQEQKLWDILEKS</sequence>
<evidence type="ECO:0000256" key="2">
    <source>
        <dbReference type="ARBA" id="ARBA00023015"/>
    </source>
</evidence>
<comment type="caution">
    <text evidence="6">The sequence shown here is derived from an EMBL/GenBank/DDBJ whole genome shotgun (WGS) entry which is preliminary data.</text>
</comment>
<keyword evidence="4" id="KW-0804">Transcription</keyword>
<reference evidence="6" key="1">
    <citation type="submission" date="2022-01" db="EMBL/GenBank/DDBJ databases">
        <title>VMRC isolate genome collection.</title>
        <authorList>
            <person name="France M."/>
            <person name="Rutt L."/>
            <person name="Humphrys M."/>
            <person name="Ravel J."/>
        </authorList>
    </citation>
    <scope>NUCLEOTIDE SEQUENCE</scope>
    <source>
        <strain evidence="6">C0127B5</strain>
    </source>
</reference>
<dbReference type="GO" id="GO:0003677">
    <property type="term" value="F:DNA binding"/>
    <property type="evidence" value="ECO:0007669"/>
    <property type="project" value="UniProtKB-KW"/>
</dbReference>
<evidence type="ECO:0000256" key="3">
    <source>
        <dbReference type="ARBA" id="ARBA00023125"/>
    </source>
</evidence>
<feature type="domain" description="HTH lysR-type" evidence="5">
    <location>
        <begin position="1"/>
        <end position="58"/>
    </location>
</feature>
<dbReference type="FunFam" id="1.10.10.10:FF:000001">
    <property type="entry name" value="LysR family transcriptional regulator"/>
    <property type="match status" value="1"/>
</dbReference>
<dbReference type="PANTHER" id="PTHR30419">
    <property type="entry name" value="HTH-TYPE TRANSCRIPTIONAL REGULATOR YBHD"/>
    <property type="match status" value="1"/>
</dbReference>
<dbReference type="Pfam" id="PF00126">
    <property type="entry name" value="HTH_1"/>
    <property type="match status" value="1"/>
</dbReference>
<name>A0AAP3GX64_9LACO</name>
<dbReference type="SUPFAM" id="SSF46785">
    <property type="entry name" value="Winged helix' DNA-binding domain"/>
    <property type="match status" value="1"/>
</dbReference>
<dbReference type="Gene3D" id="1.10.10.10">
    <property type="entry name" value="Winged helix-like DNA-binding domain superfamily/Winged helix DNA-binding domain"/>
    <property type="match status" value="1"/>
</dbReference>
<evidence type="ECO:0000313" key="6">
    <source>
        <dbReference type="EMBL" id="MCZ3845114.1"/>
    </source>
</evidence>
<dbReference type="InterPro" id="IPR036390">
    <property type="entry name" value="WH_DNA-bd_sf"/>
</dbReference>
<dbReference type="InterPro" id="IPR005119">
    <property type="entry name" value="LysR_subst-bd"/>
</dbReference>
<gene>
    <name evidence="6" type="ORF">L2422_06345</name>
</gene>
<dbReference type="AlphaFoldDB" id="A0AAP3GX64"/>